<organism evidence="2 3">
    <name type="scientific">Candidatus Roizmanbacteria bacterium RIFCSPHIGHO2_12_FULL_44_10</name>
    <dbReference type="NCBI Taxonomy" id="1802054"/>
    <lineage>
        <taxon>Bacteria</taxon>
        <taxon>Candidatus Roizmaniibacteriota</taxon>
    </lineage>
</organism>
<name>A0A1F7I7Z2_9BACT</name>
<gene>
    <name evidence="2" type="ORF">A3F34_00785</name>
</gene>
<protein>
    <recommendedName>
        <fullName evidence="1">Cell wall hydrolase SleB domain-containing protein</fullName>
    </recommendedName>
</protein>
<proteinExistence type="predicted"/>
<evidence type="ECO:0000313" key="3">
    <source>
        <dbReference type="Proteomes" id="UP000179024"/>
    </source>
</evidence>
<dbReference type="AlphaFoldDB" id="A0A1F7I7Z2"/>
<dbReference type="GO" id="GO:0016787">
    <property type="term" value="F:hydrolase activity"/>
    <property type="evidence" value="ECO:0007669"/>
    <property type="project" value="InterPro"/>
</dbReference>
<evidence type="ECO:0000313" key="2">
    <source>
        <dbReference type="EMBL" id="OGK39485.1"/>
    </source>
</evidence>
<feature type="domain" description="Cell wall hydrolase SleB" evidence="1">
    <location>
        <begin position="272"/>
        <end position="376"/>
    </location>
</feature>
<comment type="caution">
    <text evidence="2">The sequence shown here is derived from an EMBL/GenBank/DDBJ whole genome shotgun (WGS) entry which is preliminary data.</text>
</comment>
<dbReference type="EMBL" id="MGAE01000017">
    <property type="protein sequence ID" value="OGK39485.1"/>
    <property type="molecule type" value="Genomic_DNA"/>
</dbReference>
<evidence type="ECO:0000259" key="1">
    <source>
        <dbReference type="Pfam" id="PF07486"/>
    </source>
</evidence>
<dbReference type="InterPro" id="IPR042047">
    <property type="entry name" value="SleB_dom1"/>
</dbReference>
<reference evidence="2 3" key="1">
    <citation type="journal article" date="2016" name="Nat. Commun.">
        <title>Thousands of microbial genomes shed light on interconnected biogeochemical processes in an aquifer system.</title>
        <authorList>
            <person name="Anantharaman K."/>
            <person name="Brown C.T."/>
            <person name="Hug L.A."/>
            <person name="Sharon I."/>
            <person name="Castelle C.J."/>
            <person name="Probst A.J."/>
            <person name="Thomas B.C."/>
            <person name="Singh A."/>
            <person name="Wilkins M.J."/>
            <person name="Karaoz U."/>
            <person name="Brodie E.L."/>
            <person name="Williams K.H."/>
            <person name="Hubbard S.S."/>
            <person name="Banfield J.F."/>
        </authorList>
    </citation>
    <scope>NUCLEOTIDE SEQUENCE [LARGE SCALE GENOMIC DNA]</scope>
</reference>
<dbReference type="Pfam" id="PF07486">
    <property type="entry name" value="Hydrolase_2"/>
    <property type="match status" value="1"/>
</dbReference>
<dbReference type="Proteomes" id="UP000179024">
    <property type="component" value="Unassembled WGS sequence"/>
</dbReference>
<dbReference type="InterPro" id="IPR011105">
    <property type="entry name" value="Cell_wall_hydrolase_SleB"/>
</dbReference>
<sequence length="395" mass="45848">MPETFPKSISKKYIYAFSVSKFGLYYISITSQCGSTQDLRVEIDNFKPREIPPKDKPQYYDTPPAWNGTHLKSLKKTVIFILLLSKGKHALTFVPKNGATINRIDYKYIKDSDEIVFKMNTQAEEGNRRPWYTFVLVNIPLRSIGAEATTKWHFLDGDDMKLIIDGKVEKNSQSILHKNWSWSARPWHFLAKGKKEYKEFTPNLPSDLHYIELWADKTPILHQVNLNLGPYESKQVPTVEDPRWTGDFSDDTDQIILARALFGEARNTLVPDSARIAIGWVIRNRVESKRWGEEYFEVITQPLQFSAFNENDPNRIYVENPIYTKRKIDINAWEHAYDIAGKILTNQLSDPTNGANHYFDNSINTPDWAQNEKPKLTISYTNKFDTEGTIFFYKL</sequence>
<dbReference type="Gene3D" id="1.10.10.2520">
    <property type="entry name" value="Cell wall hydrolase SleB, domain 1"/>
    <property type="match status" value="1"/>
</dbReference>
<accession>A0A1F7I7Z2</accession>